<dbReference type="EMBL" id="AP021876">
    <property type="protein sequence ID" value="BBO84510.1"/>
    <property type="molecule type" value="Genomic_DNA"/>
</dbReference>
<evidence type="ECO:0000259" key="2">
    <source>
        <dbReference type="Pfam" id="PF13401"/>
    </source>
</evidence>
<dbReference type="PANTHER" id="PTHR35894:SF1">
    <property type="entry name" value="PHOSPHORIBULOKINASE _ URIDINE KINASE FAMILY"/>
    <property type="match status" value="1"/>
</dbReference>
<dbReference type="InterPro" id="IPR052026">
    <property type="entry name" value="ExeA_AAA_ATPase_DNA-bind"/>
</dbReference>
<dbReference type="KEGG" id="dov:DSCO28_50760"/>
<dbReference type="Proteomes" id="UP000425960">
    <property type="component" value="Chromosome"/>
</dbReference>
<reference evidence="3 4" key="1">
    <citation type="submission" date="2019-11" db="EMBL/GenBank/DDBJ databases">
        <title>Comparative genomics of hydrocarbon-degrading Desulfosarcina strains.</title>
        <authorList>
            <person name="Watanabe M."/>
            <person name="Kojima H."/>
            <person name="Fukui M."/>
        </authorList>
    </citation>
    <scope>NUCLEOTIDE SEQUENCE [LARGE SCALE GENOMIC DNA]</scope>
    <source>
        <strain evidence="3 4">28bB2T</strain>
    </source>
</reference>
<evidence type="ECO:0000256" key="1">
    <source>
        <dbReference type="SAM" id="MobiDB-lite"/>
    </source>
</evidence>
<name>A0A5K7ZWM5_9BACT</name>
<evidence type="ECO:0000313" key="4">
    <source>
        <dbReference type="Proteomes" id="UP000425960"/>
    </source>
</evidence>
<organism evidence="3 4">
    <name type="scientific">Desulfosarcina ovata subsp. sediminis</name>
    <dbReference type="NCBI Taxonomy" id="885957"/>
    <lineage>
        <taxon>Bacteria</taxon>
        <taxon>Pseudomonadati</taxon>
        <taxon>Thermodesulfobacteriota</taxon>
        <taxon>Desulfobacteria</taxon>
        <taxon>Desulfobacterales</taxon>
        <taxon>Desulfosarcinaceae</taxon>
        <taxon>Desulfosarcina</taxon>
    </lineage>
</organism>
<sequence>MAELSRLEILDHFGFKRNPFKSVDFETADRARIRRIVSMAVADNAMVSVVGIRGMGKTRSVVDAARRMSLKPVVIDFPEQTRLLIGDIERTMIRELSDENPRRSKDARKPQLRRILGESARQRKVVVVIEEAHRIHSMTLRAIKSLRTLDWMGQEELFTVILIGQSDPMRKSGVSEVRLRADSVQMQGLTSSEAGDYIRTVVGDVFDDKAVGTVSRLPECRNFLELQSVLMRLMGRAMVDGRDRVTSSDVDAEFSDKKPPATRSGGLKGKHAAGNAFLKKTISNMREQSASGIREAV</sequence>
<dbReference type="PANTHER" id="PTHR35894">
    <property type="entry name" value="GENERAL SECRETION PATHWAY PROTEIN A-RELATED"/>
    <property type="match status" value="1"/>
</dbReference>
<gene>
    <name evidence="3" type="ORF">DSCO28_50760</name>
</gene>
<evidence type="ECO:0000313" key="3">
    <source>
        <dbReference type="EMBL" id="BBO84510.1"/>
    </source>
</evidence>
<dbReference type="Gene3D" id="3.40.50.300">
    <property type="entry name" value="P-loop containing nucleotide triphosphate hydrolases"/>
    <property type="match status" value="1"/>
</dbReference>
<dbReference type="Pfam" id="PF13401">
    <property type="entry name" value="AAA_22"/>
    <property type="match status" value="1"/>
</dbReference>
<dbReference type="InterPro" id="IPR027417">
    <property type="entry name" value="P-loop_NTPase"/>
</dbReference>
<feature type="domain" description="ORC1/DEAH AAA+ ATPase" evidence="2">
    <location>
        <begin position="45"/>
        <end position="166"/>
    </location>
</feature>
<dbReference type="SUPFAM" id="SSF52540">
    <property type="entry name" value="P-loop containing nucleoside triphosphate hydrolases"/>
    <property type="match status" value="1"/>
</dbReference>
<protein>
    <recommendedName>
        <fullName evidence="2">ORC1/DEAH AAA+ ATPase domain-containing protein</fullName>
    </recommendedName>
</protein>
<dbReference type="InterPro" id="IPR049945">
    <property type="entry name" value="AAA_22"/>
</dbReference>
<dbReference type="RefSeq" id="WP_155324407.1">
    <property type="nucleotide sequence ID" value="NZ_AP021876.1"/>
</dbReference>
<accession>A0A5K7ZWM5</accession>
<proteinExistence type="predicted"/>
<dbReference type="GO" id="GO:0016887">
    <property type="term" value="F:ATP hydrolysis activity"/>
    <property type="evidence" value="ECO:0007669"/>
    <property type="project" value="InterPro"/>
</dbReference>
<dbReference type="AlphaFoldDB" id="A0A5K7ZWM5"/>
<feature type="region of interest" description="Disordered" evidence="1">
    <location>
        <begin position="245"/>
        <end position="270"/>
    </location>
</feature>